<dbReference type="Proteomes" id="UP000546200">
    <property type="component" value="Unassembled WGS sequence"/>
</dbReference>
<comment type="caution">
    <text evidence="2">The sequence shown here is derived from an EMBL/GenBank/DDBJ whole genome shotgun (WGS) entry which is preliminary data.</text>
</comment>
<evidence type="ECO:0000313" key="2">
    <source>
        <dbReference type="EMBL" id="MBB5713520.1"/>
    </source>
</evidence>
<proteinExistence type="predicted"/>
<sequence>MAVFFFANLFEPRKAAAIENLDTANRIGPEAERRRATAAEPPEPRA</sequence>
<organism evidence="2 3">
    <name type="scientific">Sphingomonas aerophila</name>
    <dbReference type="NCBI Taxonomy" id="1344948"/>
    <lineage>
        <taxon>Bacteria</taxon>
        <taxon>Pseudomonadati</taxon>
        <taxon>Pseudomonadota</taxon>
        <taxon>Alphaproteobacteria</taxon>
        <taxon>Sphingomonadales</taxon>
        <taxon>Sphingomonadaceae</taxon>
        <taxon>Sphingomonas</taxon>
    </lineage>
</organism>
<evidence type="ECO:0000313" key="3">
    <source>
        <dbReference type="Proteomes" id="UP000546200"/>
    </source>
</evidence>
<gene>
    <name evidence="2" type="ORF">FHS94_000339</name>
</gene>
<feature type="region of interest" description="Disordered" evidence="1">
    <location>
        <begin position="22"/>
        <end position="46"/>
    </location>
</feature>
<accession>A0A7W9BAB0</accession>
<feature type="compositionally biased region" description="Basic and acidic residues" evidence="1">
    <location>
        <begin position="29"/>
        <end position="46"/>
    </location>
</feature>
<keyword evidence="3" id="KW-1185">Reference proteome</keyword>
<dbReference type="RefSeq" id="WP_184054467.1">
    <property type="nucleotide sequence ID" value="NZ_JACIJK010000001.1"/>
</dbReference>
<dbReference type="EMBL" id="JACIJK010000001">
    <property type="protein sequence ID" value="MBB5713520.1"/>
    <property type="molecule type" value="Genomic_DNA"/>
</dbReference>
<protein>
    <submittedName>
        <fullName evidence="2">Uncharacterized protein</fullName>
    </submittedName>
</protein>
<dbReference type="AlphaFoldDB" id="A0A7W9BAB0"/>
<reference evidence="2 3" key="1">
    <citation type="submission" date="2020-08" db="EMBL/GenBank/DDBJ databases">
        <title>Genomic Encyclopedia of Type Strains, Phase IV (KMG-IV): sequencing the most valuable type-strain genomes for metagenomic binning, comparative biology and taxonomic classification.</title>
        <authorList>
            <person name="Goeker M."/>
        </authorList>
    </citation>
    <scope>NUCLEOTIDE SEQUENCE [LARGE SCALE GENOMIC DNA]</scope>
    <source>
        <strain evidence="2 3">DSM 100044</strain>
    </source>
</reference>
<evidence type="ECO:0000256" key="1">
    <source>
        <dbReference type="SAM" id="MobiDB-lite"/>
    </source>
</evidence>
<name>A0A7W9BAB0_9SPHN</name>